<protein>
    <submittedName>
        <fullName evidence="7">OLC1v1016249C1</fullName>
    </submittedName>
</protein>
<evidence type="ECO:0000313" key="8">
    <source>
        <dbReference type="Proteomes" id="UP001161247"/>
    </source>
</evidence>
<feature type="repeat" description="TPR" evidence="4">
    <location>
        <begin position="207"/>
        <end position="240"/>
    </location>
</feature>
<dbReference type="PANTHER" id="PTHR45831">
    <property type="entry name" value="LD24721P"/>
    <property type="match status" value="1"/>
</dbReference>
<dbReference type="Gene3D" id="1.25.40.10">
    <property type="entry name" value="Tetratricopeptide repeat domain"/>
    <property type="match status" value="1"/>
</dbReference>
<dbReference type="GO" id="GO:0006620">
    <property type="term" value="P:post-translational protein targeting to endoplasmic reticulum membrane"/>
    <property type="evidence" value="ECO:0007669"/>
    <property type="project" value="TreeGrafter"/>
</dbReference>
<organism evidence="7 8">
    <name type="scientific">Oldenlandia corymbosa var. corymbosa</name>
    <dbReference type="NCBI Taxonomy" id="529605"/>
    <lineage>
        <taxon>Eukaryota</taxon>
        <taxon>Viridiplantae</taxon>
        <taxon>Streptophyta</taxon>
        <taxon>Embryophyta</taxon>
        <taxon>Tracheophyta</taxon>
        <taxon>Spermatophyta</taxon>
        <taxon>Magnoliopsida</taxon>
        <taxon>eudicotyledons</taxon>
        <taxon>Gunneridae</taxon>
        <taxon>Pentapetalae</taxon>
        <taxon>asterids</taxon>
        <taxon>lamiids</taxon>
        <taxon>Gentianales</taxon>
        <taxon>Rubiaceae</taxon>
        <taxon>Rubioideae</taxon>
        <taxon>Spermacoceae</taxon>
        <taxon>Hedyotis-Oldenlandia complex</taxon>
        <taxon>Oldenlandia</taxon>
    </lineage>
</organism>
<evidence type="ECO:0000256" key="2">
    <source>
        <dbReference type="ARBA" id="ARBA00022737"/>
    </source>
</evidence>
<dbReference type="PROSITE" id="PS50005">
    <property type="entry name" value="TPR"/>
    <property type="match status" value="2"/>
</dbReference>
<evidence type="ECO:0000256" key="1">
    <source>
        <dbReference type="ARBA" id="ARBA00008175"/>
    </source>
</evidence>
<dbReference type="SMART" id="SM00028">
    <property type="entry name" value="TPR"/>
    <property type="match status" value="3"/>
</dbReference>
<keyword evidence="2" id="KW-0677">Repeat</keyword>
<feature type="domain" description="SGTA homodimerisation" evidence="6">
    <location>
        <begin position="12"/>
        <end position="68"/>
    </location>
</feature>
<dbReference type="SUPFAM" id="SSF48452">
    <property type="entry name" value="TPR-like"/>
    <property type="match status" value="1"/>
</dbReference>
<feature type="region of interest" description="Disordered" evidence="5">
    <location>
        <begin position="74"/>
        <end position="111"/>
    </location>
</feature>
<feature type="compositionally biased region" description="Low complexity" evidence="5">
    <location>
        <begin position="84"/>
        <end position="97"/>
    </location>
</feature>
<dbReference type="InterPro" id="IPR019734">
    <property type="entry name" value="TPR_rpt"/>
</dbReference>
<dbReference type="InterPro" id="IPR011990">
    <property type="entry name" value="TPR-like_helical_dom_sf"/>
</dbReference>
<reference evidence="7" key="1">
    <citation type="submission" date="2023-03" db="EMBL/GenBank/DDBJ databases">
        <authorList>
            <person name="Julca I."/>
        </authorList>
    </citation>
    <scope>NUCLEOTIDE SEQUENCE</scope>
</reference>
<dbReference type="Pfam" id="PF13431">
    <property type="entry name" value="TPR_17"/>
    <property type="match status" value="1"/>
</dbReference>
<dbReference type="Pfam" id="PF16546">
    <property type="entry name" value="SGTA_dimer"/>
    <property type="match status" value="1"/>
</dbReference>
<dbReference type="AlphaFoldDB" id="A0AAV1E5A4"/>
<dbReference type="InterPro" id="IPR047150">
    <property type="entry name" value="SGT"/>
</dbReference>
<feature type="region of interest" description="Disordered" evidence="5">
    <location>
        <begin position="424"/>
        <end position="449"/>
    </location>
</feature>
<name>A0AAV1E5A4_OLDCO</name>
<proteinExistence type="inferred from homology"/>
<gene>
    <name evidence="7" type="ORF">OLC1_LOCUS21904</name>
</gene>
<dbReference type="Proteomes" id="UP001161247">
    <property type="component" value="Chromosome 8"/>
</dbReference>
<evidence type="ECO:0000256" key="3">
    <source>
        <dbReference type="ARBA" id="ARBA00022803"/>
    </source>
</evidence>
<accession>A0AAV1E5A4</accession>
<dbReference type="Gene3D" id="1.20.5.420">
    <property type="entry name" value="Immunoglobulin FC, subunit C"/>
    <property type="match status" value="1"/>
</dbReference>
<feature type="repeat" description="TPR" evidence="4">
    <location>
        <begin position="241"/>
        <end position="275"/>
    </location>
</feature>
<evidence type="ECO:0000256" key="5">
    <source>
        <dbReference type="SAM" id="MobiDB-lite"/>
    </source>
</evidence>
<dbReference type="GO" id="GO:0016020">
    <property type="term" value="C:membrane"/>
    <property type="evidence" value="ECO:0007669"/>
    <property type="project" value="TreeGrafter"/>
</dbReference>
<dbReference type="PANTHER" id="PTHR45831:SF2">
    <property type="entry name" value="LD24721P"/>
    <property type="match status" value="1"/>
</dbReference>
<evidence type="ECO:0000313" key="7">
    <source>
        <dbReference type="EMBL" id="CAI9115361.1"/>
    </source>
</evidence>
<dbReference type="GO" id="GO:0060090">
    <property type="term" value="F:molecular adaptor activity"/>
    <property type="evidence" value="ECO:0007669"/>
    <property type="project" value="TreeGrafter"/>
</dbReference>
<dbReference type="FunFam" id="1.25.40.10:FF:000330">
    <property type="entry name" value="Tetratricopeptide repeat (TPR)-like superfamily protein"/>
    <property type="match status" value="1"/>
</dbReference>
<keyword evidence="3 4" id="KW-0802">TPR repeat</keyword>
<sequence length="449" mass="49247">MAKLKTDSPLARRIANSILHFLNSVEPASGVDEEGLEVAKECLSEAFKIDLSSIGTVSTSESLVDMFSSRQQMGRVVGSRRDLPGPSSAGNSAAANATQSQVDGSSGPDHSFGTSKDELFGQYFGALEKIHYFSMPDGNDDQARMDRATHIFYKALEEMQRSGCETFDRRNLADTLKVQGNKTMQIKLYHDAIELYTFAIALCEDNAVYYCNRAAAYTQIACYQQAMRDCLKSIEIDPNYSKAYSRLGFVYYAQGRYRDAIDEGFIKALRLDPNNTSVKENIRAAEARLRAQQQRTGQNQGSTSTSQQSARSRSHSVPPQFNFQIPTIPVDLANMLRNMASSVPQGQNFQSGQEGASVDIGSMFRNMASNVSQGQSFQTGGPESVPTNMPNNPEIRIDGDVNLDFVDEMPADLSGALSGALRSVREMLSGGAPQGNPEEHNERERQSPS</sequence>
<feature type="compositionally biased region" description="Basic and acidic residues" evidence="5">
    <location>
        <begin position="437"/>
        <end position="449"/>
    </location>
</feature>
<feature type="region of interest" description="Disordered" evidence="5">
    <location>
        <begin position="290"/>
        <end position="323"/>
    </location>
</feature>
<dbReference type="EMBL" id="OX459125">
    <property type="protein sequence ID" value="CAI9115361.1"/>
    <property type="molecule type" value="Genomic_DNA"/>
</dbReference>
<dbReference type="GO" id="GO:0072380">
    <property type="term" value="C:TRC complex"/>
    <property type="evidence" value="ECO:0007669"/>
    <property type="project" value="TreeGrafter"/>
</dbReference>
<feature type="compositionally biased region" description="Low complexity" evidence="5">
    <location>
        <begin position="290"/>
        <end position="311"/>
    </location>
</feature>
<comment type="similarity">
    <text evidence="1">Belongs to the SGT family.</text>
</comment>
<keyword evidence="8" id="KW-1185">Reference proteome</keyword>
<dbReference type="InterPro" id="IPR032374">
    <property type="entry name" value="SGTA_dimer"/>
</dbReference>
<evidence type="ECO:0000256" key="4">
    <source>
        <dbReference type="PROSITE-ProRule" id="PRU00339"/>
    </source>
</evidence>
<evidence type="ECO:0000259" key="6">
    <source>
        <dbReference type="Pfam" id="PF16546"/>
    </source>
</evidence>